<evidence type="ECO:0000256" key="2">
    <source>
        <dbReference type="ARBA" id="ARBA00010387"/>
    </source>
</evidence>
<dbReference type="AlphaFoldDB" id="A0A0B1SQH2"/>
<dbReference type="GO" id="GO:0006096">
    <property type="term" value="P:glycolytic process"/>
    <property type="evidence" value="ECO:0007669"/>
    <property type="project" value="UniProtKB-UniPathway"/>
</dbReference>
<evidence type="ECO:0000256" key="5">
    <source>
        <dbReference type="ARBA" id="ARBA00023239"/>
    </source>
</evidence>
<reference evidence="7 8" key="1">
    <citation type="submission" date="2014-03" db="EMBL/GenBank/DDBJ databases">
        <title>Draft genome of the hookworm Oesophagostomum dentatum.</title>
        <authorList>
            <person name="Mitreva M."/>
        </authorList>
    </citation>
    <scope>NUCLEOTIDE SEQUENCE [LARGE SCALE GENOMIC DNA]</scope>
    <source>
        <strain evidence="7 8">OD-Hann</strain>
    </source>
</reference>
<keyword evidence="6" id="KW-0732">Signal</keyword>
<evidence type="ECO:0000313" key="8">
    <source>
        <dbReference type="Proteomes" id="UP000053660"/>
    </source>
</evidence>
<evidence type="ECO:0000256" key="1">
    <source>
        <dbReference type="ARBA" id="ARBA00004714"/>
    </source>
</evidence>
<keyword evidence="4" id="KW-0324">Glycolysis</keyword>
<dbReference type="EMBL" id="KN558351">
    <property type="protein sequence ID" value="KHJ87174.1"/>
    <property type="molecule type" value="Genomic_DNA"/>
</dbReference>
<sequence length="117" mass="12668">MICWPRVVSASLVLLSINAAGDETCPSAATGSVSRTMTEVGGSFKDSLTQAQKDELRSIAEKIVADGKGILAADESTEQVFGDYSRFLQSLAELSAISSTIYQTNSGEYFLRLHFYF</sequence>
<keyword evidence="8" id="KW-1185">Reference proteome</keyword>
<feature type="signal peptide" evidence="6">
    <location>
        <begin position="1"/>
        <end position="21"/>
    </location>
</feature>
<gene>
    <name evidence="7" type="ORF">OESDEN_13058</name>
</gene>
<evidence type="ECO:0000256" key="4">
    <source>
        <dbReference type="ARBA" id="ARBA00023152"/>
    </source>
</evidence>
<evidence type="ECO:0000256" key="3">
    <source>
        <dbReference type="ARBA" id="ARBA00013068"/>
    </source>
</evidence>
<comment type="similarity">
    <text evidence="2">Belongs to the class I fructose-bisphosphate aldolase family.</text>
</comment>
<feature type="chain" id="PRO_5002061755" description="fructose-bisphosphate aldolase" evidence="6">
    <location>
        <begin position="22"/>
        <end position="117"/>
    </location>
</feature>
<proteinExistence type="inferred from homology"/>
<dbReference type="EC" id="4.1.2.13" evidence="3"/>
<keyword evidence="5" id="KW-0456">Lyase</keyword>
<dbReference type="Pfam" id="PF00274">
    <property type="entry name" value="Glycolytic"/>
    <property type="match status" value="1"/>
</dbReference>
<name>A0A0B1SQH2_OESDE</name>
<accession>A0A0B1SQH2</accession>
<dbReference type="InterPro" id="IPR013785">
    <property type="entry name" value="Aldolase_TIM"/>
</dbReference>
<dbReference type="GO" id="GO:0004332">
    <property type="term" value="F:fructose-bisphosphate aldolase activity"/>
    <property type="evidence" value="ECO:0007669"/>
    <property type="project" value="UniProtKB-EC"/>
</dbReference>
<dbReference type="SUPFAM" id="SSF51569">
    <property type="entry name" value="Aldolase"/>
    <property type="match status" value="1"/>
</dbReference>
<dbReference type="OrthoDB" id="5842210at2759"/>
<evidence type="ECO:0000256" key="6">
    <source>
        <dbReference type="SAM" id="SignalP"/>
    </source>
</evidence>
<organism evidence="7 8">
    <name type="scientific">Oesophagostomum dentatum</name>
    <name type="common">Nodular worm</name>
    <dbReference type="NCBI Taxonomy" id="61180"/>
    <lineage>
        <taxon>Eukaryota</taxon>
        <taxon>Metazoa</taxon>
        <taxon>Ecdysozoa</taxon>
        <taxon>Nematoda</taxon>
        <taxon>Chromadorea</taxon>
        <taxon>Rhabditida</taxon>
        <taxon>Rhabditina</taxon>
        <taxon>Rhabditomorpha</taxon>
        <taxon>Strongyloidea</taxon>
        <taxon>Strongylidae</taxon>
        <taxon>Oesophagostomum</taxon>
    </lineage>
</organism>
<evidence type="ECO:0000313" key="7">
    <source>
        <dbReference type="EMBL" id="KHJ87174.1"/>
    </source>
</evidence>
<dbReference type="Proteomes" id="UP000053660">
    <property type="component" value="Unassembled WGS sequence"/>
</dbReference>
<protein>
    <recommendedName>
        <fullName evidence="3">fructose-bisphosphate aldolase</fullName>
        <ecNumber evidence="3">4.1.2.13</ecNumber>
    </recommendedName>
</protein>
<comment type="pathway">
    <text evidence="1">Carbohydrate degradation; glycolysis; D-glyceraldehyde 3-phosphate and glycerone phosphate from D-glucose: step 4/4.</text>
</comment>
<dbReference type="UniPathway" id="UPA00109">
    <property type="reaction ID" value="UER00183"/>
</dbReference>
<dbReference type="Gene3D" id="3.20.20.70">
    <property type="entry name" value="Aldolase class I"/>
    <property type="match status" value="1"/>
</dbReference>
<dbReference type="InterPro" id="IPR000741">
    <property type="entry name" value="FBA_I"/>
</dbReference>